<dbReference type="PANTHER" id="PTHR11806:SF0">
    <property type="entry name" value="PROTEIN MTO1 HOMOLOG, MITOCHONDRIAL"/>
    <property type="match status" value="1"/>
</dbReference>
<keyword evidence="8" id="KW-0520">NAD</keyword>
<dbReference type="InterPro" id="IPR036188">
    <property type="entry name" value="FAD/NAD-bd_sf"/>
</dbReference>
<organism evidence="12 13">
    <name type="scientific">Polymorphobacter multimanifer</name>
    <dbReference type="NCBI Taxonomy" id="1070431"/>
    <lineage>
        <taxon>Bacteria</taxon>
        <taxon>Pseudomonadati</taxon>
        <taxon>Pseudomonadota</taxon>
        <taxon>Alphaproteobacteria</taxon>
        <taxon>Sphingomonadales</taxon>
        <taxon>Sphingosinicellaceae</taxon>
        <taxon>Polymorphobacter</taxon>
    </lineage>
</organism>
<dbReference type="Proteomes" id="UP000538147">
    <property type="component" value="Unassembled WGS sequence"/>
</dbReference>
<evidence type="ECO:0000256" key="3">
    <source>
        <dbReference type="ARBA" id="ARBA00007653"/>
    </source>
</evidence>
<dbReference type="FunFam" id="3.50.50.60:FF:000002">
    <property type="entry name" value="tRNA uridine 5-carboxymethylaminomethyl modification enzyme MnmG"/>
    <property type="match status" value="1"/>
</dbReference>
<dbReference type="InterPro" id="IPR044920">
    <property type="entry name" value="MnmG_C_subdom_sf"/>
</dbReference>
<evidence type="ECO:0000256" key="10">
    <source>
        <dbReference type="ARBA" id="ARBA00031800"/>
    </source>
</evidence>
<dbReference type="AlphaFoldDB" id="A0A841L3G2"/>
<comment type="caution">
    <text evidence="12">The sequence shown here is derived from an EMBL/GenBank/DDBJ whole genome shotgun (WGS) entry which is preliminary data.</text>
</comment>
<dbReference type="Pfam" id="PF13932">
    <property type="entry name" value="SAM_GIDA_C"/>
    <property type="match status" value="1"/>
</dbReference>
<evidence type="ECO:0000313" key="13">
    <source>
        <dbReference type="Proteomes" id="UP000538147"/>
    </source>
</evidence>
<reference evidence="12 13" key="1">
    <citation type="submission" date="2020-08" db="EMBL/GenBank/DDBJ databases">
        <title>Genomic Encyclopedia of Type Strains, Phase IV (KMG-IV): sequencing the most valuable type-strain genomes for metagenomic binning, comparative biology and taxonomic classification.</title>
        <authorList>
            <person name="Goeker M."/>
        </authorList>
    </citation>
    <scope>NUCLEOTIDE SEQUENCE [LARGE SCALE GENOMIC DNA]</scope>
    <source>
        <strain evidence="12 13">DSM 102189</strain>
    </source>
</reference>
<dbReference type="PROSITE" id="PS01280">
    <property type="entry name" value="GIDA_1"/>
    <property type="match status" value="1"/>
</dbReference>
<dbReference type="GO" id="GO:0002098">
    <property type="term" value="P:tRNA wobble uridine modification"/>
    <property type="evidence" value="ECO:0007669"/>
    <property type="project" value="InterPro"/>
</dbReference>
<dbReference type="InterPro" id="IPR026904">
    <property type="entry name" value="MnmG_C"/>
</dbReference>
<dbReference type="InterPro" id="IPR004416">
    <property type="entry name" value="MnmG"/>
</dbReference>
<sequence length="504" mass="54452">MANVDGVTPLIGHATALILNGNAVEGVETNDGEIRANTVVMTTGTFLGGVMHRGAEREIGGRMGAGASTLGDALRRLGLPVARLKTGTPPRLDARTIDWSRLDWQYGDADDPCFGPMPKRRLPALPCAVTRTTSETHRIIRENLQRSALYGGHISSIGPRYCPSIEDKVVRFGDRDGHQIYLEPEGYDDISIYPNGLSTSLPEEIQQAMLATIAGLEEARILKPGYAIEYDHVDPRALKPTLEAHDVKGLFLAGQINGTTGYEEAAAQGLVAGANAAAQACGLARLHVSRAEGYVGVMIDDLVTHGVSEPYRMFTSRAEYRLRLRTDNAAERLGAMAIAHGLLSETHAGETLAILHEREAGRALLHTLRATPHQLAQKGVETRQDGVSRSAFKWLRFPTVGTAEAVIIWPELAGLPPALLETLVIDARYATYVERQEQDLASFHRDENLQLPGTIDYTRVPGLSHEMADRLQAARPATLGAAGRVPGVSPAALMALLPFVRRAA</sequence>
<gene>
    <name evidence="12" type="ORF">FHS79_001371</name>
</gene>
<keyword evidence="13" id="KW-1185">Reference proteome</keyword>
<dbReference type="GO" id="GO:0050660">
    <property type="term" value="F:flavin adenine dinucleotide binding"/>
    <property type="evidence" value="ECO:0007669"/>
    <property type="project" value="InterPro"/>
</dbReference>
<dbReference type="Gene3D" id="1.10.150.570">
    <property type="entry name" value="GidA associated domain, C-terminal subdomain"/>
    <property type="match status" value="1"/>
</dbReference>
<protein>
    <recommendedName>
        <fullName evidence="4">tRNA uridine 5-carboxymethylaminomethyl modification enzyme MnmG</fullName>
    </recommendedName>
    <alternativeName>
        <fullName evidence="10">Glucose-inhibited division protein A</fullName>
    </alternativeName>
</protein>
<dbReference type="InterPro" id="IPR049312">
    <property type="entry name" value="GIDA_C_N"/>
</dbReference>
<dbReference type="InterPro" id="IPR020595">
    <property type="entry name" value="MnmG-rel_CS"/>
</dbReference>
<dbReference type="PROSITE" id="PS01281">
    <property type="entry name" value="GIDA_2"/>
    <property type="match status" value="1"/>
</dbReference>
<keyword evidence="6" id="KW-0819">tRNA processing</keyword>
<evidence type="ECO:0000256" key="9">
    <source>
        <dbReference type="ARBA" id="ARBA00025948"/>
    </source>
</evidence>
<evidence type="ECO:0000259" key="11">
    <source>
        <dbReference type="SMART" id="SM01228"/>
    </source>
</evidence>
<dbReference type="Pfam" id="PF01134">
    <property type="entry name" value="GIDA"/>
    <property type="match status" value="1"/>
</dbReference>
<dbReference type="EMBL" id="JACIIV010000008">
    <property type="protein sequence ID" value="MBB6227207.1"/>
    <property type="molecule type" value="Genomic_DNA"/>
</dbReference>
<dbReference type="GO" id="GO:0005829">
    <property type="term" value="C:cytosol"/>
    <property type="evidence" value="ECO:0007669"/>
    <property type="project" value="TreeGrafter"/>
</dbReference>
<evidence type="ECO:0000256" key="6">
    <source>
        <dbReference type="ARBA" id="ARBA00022694"/>
    </source>
</evidence>
<dbReference type="InterPro" id="IPR040131">
    <property type="entry name" value="MnmG_N"/>
</dbReference>
<evidence type="ECO:0000256" key="8">
    <source>
        <dbReference type="ARBA" id="ARBA00023027"/>
    </source>
</evidence>
<dbReference type="InterPro" id="IPR002218">
    <property type="entry name" value="MnmG-rel"/>
</dbReference>
<dbReference type="Pfam" id="PF21680">
    <property type="entry name" value="GIDA_C_1st"/>
    <property type="match status" value="1"/>
</dbReference>
<proteinExistence type="inferred from homology"/>
<dbReference type="NCBIfam" id="TIGR00136">
    <property type="entry name" value="mnmG_gidA"/>
    <property type="match status" value="1"/>
</dbReference>
<evidence type="ECO:0000256" key="4">
    <source>
        <dbReference type="ARBA" id="ARBA00020461"/>
    </source>
</evidence>
<comment type="cofactor">
    <cofactor evidence="1">
        <name>FAD</name>
        <dbReference type="ChEBI" id="CHEBI:57692"/>
    </cofactor>
</comment>
<accession>A0A841L3G2</accession>
<comment type="subunit">
    <text evidence="9">Homodimer. Heterotetramer of two MnmE and two MnmG subunits.</text>
</comment>
<keyword evidence="7" id="KW-0274">FAD</keyword>
<evidence type="ECO:0000256" key="7">
    <source>
        <dbReference type="ARBA" id="ARBA00022827"/>
    </source>
</evidence>
<comment type="similarity">
    <text evidence="3">Belongs to the MnmG family.</text>
</comment>
<comment type="function">
    <text evidence="2">NAD-binding protein involved in the addition of a carboxymethylaminomethyl (cmnm) group at the wobble position (U34) of certain tRNAs, forming tRNA-cmnm(5)s(2)U34.</text>
</comment>
<evidence type="ECO:0000256" key="1">
    <source>
        <dbReference type="ARBA" id="ARBA00001974"/>
    </source>
</evidence>
<dbReference type="Gene3D" id="3.50.50.60">
    <property type="entry name" value="FAD/NAD(P)-binding domain"/>
    <property type="match status" value="2"/>
</dbReference>
<evidence type="ECO:0000256" key="5">
    <source>
        <dbReference type="ARBA" id="ARBA00022630"/>
    </source>
</evidence>
<dbReference type="GO" id="GO:0030488">
    <property type="term" value="P:tRNA methylation"/>
    <property type="evidence" value="ECO:0007669"/>
    <property type="project" value="TreeGrafter"/>
</dbReference>
<dbReference type="InterPro" id="IPR047001">
    <property type="entry name" value="MnmG_C_subdom"/>
</dbReference>
<dbReference type="SMART" id="SM01228">
    <property type="entry name" value="GIDA_assoc_3"/>
    <property type="match status" value="1"/>
</dbReference>
<dbReference type="SUPFAM" id="SSF51905">
    <property type="entry name" value="FAD/NAD(P)-binding domain"/>
    <property type="match status" value="2"/>
</dbReference>
<feature type="domain" description="tRNA uridine 5-carboxymethylaminomethyl modification enzyme C-terminal subdomain" evidence="11">
    <location>
        <begin position="427"/>
        <end position="498"/>
    </location>
</feature>
<evidence type="ECO:0000256" key="2">
    <source>
        <dbReference type="ARBA" id="ARBA00003717"/>
    </source>
</evidence>
<evidence type="ECO:0000313" key="12">
    <source>
        <dbReference type="EMBL" id="MBB6227207.1"/>
    </source>
</evidence>
<dbReference type="PANTHER" id="PTHR11806">
    <property type="entry name" value="GLUCOSE INHIBITED DIVISION PROTEIN A"/>
    <property type="match status" value="1"/>
</dbReference>
<keyword evidence="5" id="KW-0285">Flavoprotein</keyword>
<name>A0A841L3G2_9SPHN</name>